<reference evidence="2 3" key="1">
    <citation type="submission" date="2020-07" db="EMBL/GenBank/DDBJ databases">
        <title>Sequencing the genomes of 1000 actinobacteria strains.</title>
        <authorList>
            <person name="Klenk H.-P."/>
        </authorList>
    </citation>
    <scope>NUCLEOTIDE SEQUENCE [LARGE SCALE GENOMIC DNA]</scope>
    <source>
        <strain evidence="2 3">DSM 100723</strain>
    </source>
</reference>
<dbReference type="SUPFAM" id="SSF54593">
    <property type="entry name" value="Glyoxalase/Bleomycin resistance protein/Dihydroxybiphenyl dioxygenase"/>
    <property type="match status" value="1"/>
</dbReference>
<keyword evidence="3" id="KW-1185">Reference proteome</keyword>
<evidence type="ECO:0000259" key="1">
    <source>
        <dbReference type="Pfam" id="PF06983"/>
    </source>
</evidence>
<dbReference type="Pfam" id="PF06983">
    <property type="entry name" value="3-dmu-9_3-mt"/>
    <property type="match status" value="1"/>
</dbReference>
<dbReference type="EMBL" id="JACGWT010000001">
    <property type="protein sequence ID" value="MBA8792465.1"/>
    <property type="molecule type" value="Genomic_DNA"/>
</dbReference>
<dbReference type="PANTHER" id="PTHR33990:SF4">
    <property type="entry name" value="PHNB-LIKE DOMAIN-CONTAINING PROTEIN"/>
    <property type="match status" value="1"/>
</dbReference>
<organism evidence="2 3">
    <name type="scientific">Microlunatus kandeliicorticis</name>
    <dbReference type="NCBI Taxonomy" id="1759536"/>
    <lineage>
        <taxon>Bacteria</taxon>
        <taxon>Bacillati</taxon>
        <taxon>Actinomycetota</taxon>
        <taxon>Actinomycetes</taxon>
        <taxon>Propionibacteriales</taxon>
        <taxon>Propionibacteriaceae</taxon>
        <taxon>Microlunatus</taxon>
    </lineage>
</organism>
<dbReference type="Proteomes" id="UP000523079">
    <property type="component" value="Unassembled WGS sequence"/>
</dbReference>
<proteinExistence type="predicted"/>
<dbReference type="RefSeq" id="WP_182558120.1">
    <property type="nucleotide sequence ID" value="NZ_JACGWT010000001.1"/>
</dbReference>
<keyword evidence="2" id="KW-0830">Ubiquinone</keyword>
<name>A0A7W3P436_9ACTN</name>
<dbReference type="InterPro" id="IPR028973">
    <property type="entry name" value="PhnB-like"/>
</dbReference>
<dbReference type="CDD" id="cd06588">
    <property type="entry name" value="PhnB_like"/>
    <property type="match status" value="1"/>
</dbReference>
<dbReference type="Gene3D" id="3.30.720.110">
    <property type="match status" value="1"/>
</dbReference>
<dbReference type="InterPro" id="IPR009725">
    <property type="entry name" value="3_dmu_93_MTrfase"/>
</dbReference>
<dbReference type="InterPro" id="IPR029068">
    <property type="entry name" value="Glyas_Bleomycin-R_OHBP_Dase"/>
</dbReference>
<gene>
    <name evidence="2" type="ORF">FHX74_000059</name>
</gene>
<dbReference type="GO" id="GO:0008168">
    <property type="term" value="F:methyltransferase activity"/>
    <property type="evidence" value="ECO:0007669"/>
    <property type="project" value="UniProtKB-KW"/>
</dbReference>
<comment type="caution">
    <text evidence="2">The sequence shown here is derived from an EMBL/GenBank/DDBJ whole genome shotgun (WGS) entry which is preliminary data.</text>
</comment>
<evidence type="ECO:0000313" key="3">
    <source>
        <dbReference type="Proteomes" id="UP000523079"/>
    </source>
</evidence>
<accession>A0A7W3P436</accession>
<dbReference type="PANTHER" id="PTHR33990">
    <property type="entry name" value="PROTEIN YJDN-RELATED"/>
    <property type="match status" value="1"/>
</dbReference>
<evidence type="ECO:0000313" key="2">
    <source>
        <dbReference type="EMBL" id="MBA8792465.1"/>
    </source>
</evidence>
<keyword evidence="2" id="KW-0489">Methyltransferase</keyword>
<dbReference type="AlphaFoldDB" id="A0A7W3P436"/>
<sequence length="133" mass="14450">MAQATPFLTFQPSRGQSAAEAMTRYLDLFGGEVLSDQRYGPDGPGPEGSVMLAEFTLGGTRVRCSDSFVTHDWTFTPAVSLWVTADSEDELRRWFDGLADGGHVTMPVDDYGFGLFGWVDDAFGVSWQLALGG</sequence>
<keyword evidence="2" id="KW-0808">Transferase</keyword>
<protein>
    <submittedName>
        <fullName evidence="2">Putative 3-demethylubiquinone-9 3-methyltransferase (Glyoxalase superfamily)</fullName>
    </submittedName>
</protein>
<dbReference type="GO" id="GO:0032259">
    <property type="term" value="P:methylation"/>
    <property type="evidence" value="ECO:0007669"/>
    <property type="project" value="UniProtKB-KW"/>
</dbReference>
<feature type="domain" description="PhnB-like" evidence="1">
    <location>
        <begin position="4"/>
        <end position="129"/>
    </location>
</feature>
<dbReference type="Gene3D" id="3.30.720.100">
    <property type="match status" value="1"/>
</dbReference>
<dbReference type="PIRSF" id="PIRSF021700">
    <property type="entry name" value="3_dmu_93_MTrfase"/>
    <property type="match status" value="1"/>
</dbReference>